<proteinExistence type="predicted"/>
<gene>
    <name evidence="1" type="ORF">NM125_13840</name>
</gene>
<evidence type="ECO:0000313" key="1">
    <source>
        <dbReference type="EMBL" id="MCP9292665.1"/>
    </source>
</evidence>
<evidence type="ECO:0000313" key="2">
    <source>
        <dbReference type="Proteomes" id="UP001139125"/>
    </source>
</evidence>
<dbReference type="Proteomes" id="UP001139125">
    <property type="component" value="Unassembled WGS sequence"/>
</dbReference>
<dbReference type="RefSeq" id="WP_255135562.1">
    <property type="nucleotide sequence ID" value="NZ_JANDBC010000003.1"/>
</dbReference>
<reference evidence="1" key="1">
    <citation type="submission" date="2022-06" db="EMBL/GenBank/DDBJ databases">
        <title>Gracilimonas sp. CAU 1638 isolated from sea sediment.</title>
        <authorList>
            <person name="Kim W."/>
        </authorList>
    </citation>
    <scope>NUCLEOTIDE SEQUENCE</scope>
    <source>
        <strain evidence="1">CAU 1638</strain>
    </source>
</reference>
<evidence type="ECO:0008006" key="3">
    <source>
        <dbReference type="Google" id="ProtNLM"/>
    </source>
</evidence>
<keyword evidence="2" id="KW-1185">Reference proteome</keyword>
<sequence>MRLPILLSVLLLTNSCSKKADVQLQEIPSVAGDNSSLPSLYTDNTGTVFMSWVEEKEQLAELKYATLVNSTWSEASVISADSTWFLNWADYPSIIGKDGQPMAAHWLNKKPGGTYAYDVNISAYNSEWTDKIIPHQDETATEHGFLSMLPASDSTFMAVWLDGRKTAGRDHHEYADLSKAMTLRGAIIDRKGQIIEKFLIDDSVCDCCNTSLAKTESGFIVNYRNRTEDEVRDIYSSVFRDGSWSEPKVVYKDNWEIAACPVNGPAIDAQNRIVATSWFTGANGQAKVQLGISNDYGITYDAVISVDDQDAIGRTDILMNDDKIWVSWLSSVDDSGQLNLASYSLNGEPLKQYSIPNISGKRSTGFPQITTSDRGILIAFTDVSEEQKRIRMFELK</sequence>
<organism evidence="1 2">
    <name type="scientific">Gracilimonas sediminicola</name>
    <dbReference type="NCBI Taxonomy" id="2952158"/>
    <lineage>
        <taxon>Bacteria</taxon>
        <taxon>Pseudomonadati</taxon>
        <taxon>Balneolota</taxon>
        <taxon>Balneolia</taxon>
        <taxon>Balneolales</taxon>
        <taxon>Balneolaceae</taxon>
        <taxon>Gracilimonas</taxon>
    </lineage>
</organism>
<comment type="caution">
    <text evidence="1">The sequence shown here is derived from an EMBL/GenBank/DDBJ whole genome shotgun (WGS) entry which is preliminary data.</text>
</comment>
<accession>A0A9X2L5B2</accession>
<protein>
    <recommendedName>
        <fullName evidence="3">BNR repeat-containing family member</fullName>
    </recommendedName>
</protein>
<dbReference type="AlphaFoldDB" id="A0A9X2L5B2"/>
<dbReference type="EMBL" id="JANDBC010000003">
    <property type="protein sequence ID" value="MCP9292665.1"/>
    <property type="molecule type" value="Genomic_DNA"/>
</dbReference>
<name>A0A9X2L5B2_9BACT</name>